<dbReference type="EMBL" id="VSSQ01077777">
    <property type="protein sequence ID" value="MPN27774.1"/>
    <property type="molecule type" value="Genomic_DNA"/>
</dbReference>
<name>A0A645GUR7_9ZZZZ</name>
<dbReference type="AlphaFoldDB" id="A0A645GUR7"/>
<organism evidence="1">
    <name type="scientific">bioreactor metagenome</name>
    <dbReference type="NCBI Taxonomy" id="1076179"/>
    <lineage>
        <taxon>unclassified sequences</taxon>
        <taxon>metagenomes</taxon>
        <taxon>ecological metagenomes</taxon>
    </lineage>
</organism>
<gene>
    <name evidence="1" type="ORF">SDC9_175208</name>
</gene>
<comment type="caution">
    <text evidence="1">The sequence shown here is derived from an EMBL/GenBank/DDBJ whole genome shotgun (WGS) entry which is preliminary data.</text>
</comment>
<sequence>MEGTNAYYMFKTEGVSIINSIFMHSIIKLIGNNNDWFSRPSKNVCNVFIHPIRTRKTIYNKQYDLAFLNG</sequence>
<accession>A0A645GUR7</accession>
<proteinExistence type="predicted"/>
<evidence type="ECO:0000313" key="1">
    <source>
        <dbReference type="EMBL" id="MPN27774.1"/>
    </source>
</evidence>
<reference evidence="1" key="1">
    <citation type="submission" date="2019-08" db="EMBL/GenBank/DDBJ databases">
        <authorList>
            <person name="Kucharzyk K."/>
            <person name="Murdoch R.W."/>
            <person name="Higgins S."/>
            <person name="Loffler F."/>
        </authorList>
    </citation>
    <scope>NUCLEOTIDE SEQUENCE</scope>
</reference>
<protein>
    <submittedName>
        <fullName evidence="1">Uncharacterized protein</fullName>
    </submittedName>
</protein>